<dbReference type="Proteomes" id="UP000059680">
    <property type="component" value="Chromosome 9"/>
</dbReference>
<dbReference type="InParanoid" id="A0A0P0XNZ7"/>
<evidence type="ECO:0000313" key="1">
    <source>
        <dbReference type="EMBL" id="BAT08491.1"/>
    </source>
</evidence>
<accession>A0A0P0XNZ7</accession>
<evidence type="ECO:0000313" key="2">
    <source>
        <dbReference type="Proteomes" id="UP000059680"/>
    </source>
</evidence>
<dbReference type="AlphaFoldDB" id="A0A0P0XNZ7"/>
<dbReference type="Gramene" id="Os09t0462550-01">
    <property type="protein sequence ID" value="Os09t0462550-01"/>
    <property type="gene ID" value="Os09g0462550"/>
</dbReference>
<reference evidence="2" key="1">
    <citation type="journal article" date="2005" name="Nature">
        <title>The map-based sequence of the rice genome.</title>
        <authorList>
            <consortium name="International rice genome sequencing project (IRGSP)"/>
            <person name="Matsumoto T."/>
            <person name="Wu J."/>
            <person name="Kanamori H."/>
            <person name="Katayose Y."/>
            <person name="Fujisawa M."/>
            <person name="Namiki N."/>
            <person name="Mizuno H."/>
            <person name="Yamamoto K."/>
            <person name="Antonio B.A."/>
            <person name="Baba T."/>
            <person name="Sakata K."/>
            <person name="Nagamura Y."/>
            <person name="Aoki H."/>
            <person name="Arikawa K."/>
            <person name="Arita K."/>
            <person name="Bito T."/>
            <person name="Chiden Y."/>
            <person name="Fujitsuka N."/>
            <person name="Fukunaka R."/>
            <person name="Hamada M."/>
            <person name="Harada C."/>
            <person name="Hayashi A."/>
            <person name="Hijishita S."/>
            <person name="Honda M."/>
            <person name="Hosokawa S."/>
            <person name="Ichikawa Y."/>
            <person name="Idonuma A."/>
            <person name="Iijima M."/>
            <person name="Ikeda M."/>
            <person name="Ikeno M."/>
            <person name="Ito K."/>
            <person name="Ito S."/>
            <person name="Ito T."/>
            <person name="Ito Y."/>
            <person name="Ito Y."/>
            <person name="Iwabuchi A."/>
            <person name="Kamiya K."/>
            <person name="Karasawa W."/>
            <person name="Kurita K."/>
            <person name="Katagiri S."/>
            <person name="Kikuta A."/>
            <person name="Kobayashi H."/>
            <person name="Kobayashi N."/>
            <person name="Machita K."/>
            <person name="Maehara T."/>
            <person name="Masukawa M."/>
            <person name="Mizubayashi T."/>
            <person name="Mukai Y."/>
            <person name="Nagasaki H."/>
            <person name="Nagata Y."/>
            <person name="Naito S."/>
            <person name="Nakashima M."/>
            <person name="Nakama Y."/>
            <person name="Nakamichi Y."/>
            <person name="Nakamura M."/>
            <person name="Meguro A."/>
            <person name="Negishi M."/>
            <person name="Ohta I."/>
            <person name="Ohta T."/>
            <person name="Okamoto M."/>
            <person name="Ono N."/>
            <person name="Saji S."/>
            <person name="Sakaguchi M."/>
            <person name="Sakai K."/>
            <person name="Shibata M."/>
            <person name="Shimokawa T."/>
            <person name="Song J."/>
            <person name="Takazaki Y."/>
            <person name="Terasawa K."/>
            <person name="Tsugane M."/>
            <person name="Tsuji K."/>
            <person name="Ueda S."/>
            <person name="Waki K."/>
            <person name="Yamagata H."/>
            <person name="Yamamoto M."/>
            <person name="Yamamoto S."/>
            <person name="Yamane H."/>
            <person name="Yoshiki S."/>
            <person name="Yoshihara R."/>
            <person name="Yukawa K."/>
            <person name="Zhong H."/>
            <person name="Yano M."/>
            <person name="Yuan Q."/>
            <person name="Ouyang S."/>
            <person name="Liu J."/>
            <person name="Jones K.M."/>
            <person name="Gansberger K."/>
            <person name="Moffat K."/>
            <person name="Hill J."/>
            <person name="Bera J."/>
            <person name="Fadrosh D."/>
            <person name="Jin S."/>
            <person name="Johri S."/>
            <person name="Kim M."/>
            <person name="Overton L."/>
            <person name="Reardon M."/>
            <person name="Tsitrin T."/>
            <person name="Vuong H."/>
            <person name="Weaver B."/>
            <person name="Ciecko A."/>
            <person name="Tallon L."/>
            <person name="Jackson J."/>
            <person name="Pai G."/>
            <person name="Aken S.V."/>
            <person name="Utterback T."/>
            <person name="Reidmuller S."/>
            <person name="Feldblyum T."/>
            <person name="Hsiao J."/>
            <person name="Zismann V."/>
            <person name="Iobst S."/>
            <person name="de Vazeille A.R."/>
            <person name="Buell C.R."/>
            <person name="Ying K."/>
            <person name="Li Y."/>
            <person name="Lu T."/>
            <person name="Huang Y."/>
            <person name="Zhao Q."/>
            <person name="Feng Q."/>
            <person name="Zhang L."/>
            <person name="Zhu J."/>
            <person name="Weng Q."/>
            <person name="Mu J."/>
            <person name="Lu Y."/>
            <person name="Fan D."/>
            <person name="Liu Y."/>
            <person name="Guan J."/>
            <person name="Zhang Y."/>
            <person name="Yu S."/>
            <person name="Liu X."/>
            <person name="Zhang Y."/>
            <person name="Hong G."/>
            <person name="Han B."/>
            <person name="Choisne N."/>
            <person name="Demange N."/>
            <person name="Orjeda G."/>
            <person name="Samain S."/>
            <person name="Cattolico L."/>
            <person name="Pelletier E."/>
            <person name="Couloux A."/>
            <person name="Segurens B."/>
            <person name="Wincker P."/>
            <person name="D'Hont A."/>
            <person name="Scarpelli C."/>
            <person name="Weissenbach J."/>
            <person name="Salanoubat M."/>
            <person name="Quetier F."/>
            <person name="Yu Y."/>
            <person name="Kim H.R."/>
            <person name="Rambo T."/>
            <person name="Currie J."/>
            <person name="Collura K."/>
            <person name="Luo M."/>
            <person name="Yang T."/>
            <person name="Ammiraju J.S.S."/>
            <person name="Engler F."/>
            <person name="Soderlund C."/>
            <person name="Wing R.A."/>
            <person name="Palmer L.E."/>
            <person name="de la Bastide M."/>
            <person name="Spiegel L."/>
            <person name="Nascimento L."/>
            <person name="Zutavern T."/>
            <person name="O'Shaughnessy A."/>
            <person name="Dike S."/>
            <person name="Dedhia N."/>
            <person name="Preston R."/>
            <person name="Balija V."/>
            <person name="McCombie W.R."/>
            <person name="Chow T."/>
            <person name="Chen H."/>
            <person name="Chung M."/>
            <person name="Chen C."/>
            <person name="Shaw J."/>
            <person name="Wu H."/>
            <person name="Hsiao K."/>
            <person name="Chao Y."/>
            <person name="Chu M."/>
            <person name="Cheng C."/>
            <person name="Hour A."/>
            <person name="Lee P."/>
            <person name="Lin S."/>
            <person name="Lin Y."/>
            <person name="Liou J."/>
            <person name="Liu S."/>
            <person name="Hsing Y."/>
            <person name="Raghuvanshi S."/>
            <person name="Mohanty A."/>
            <person name="Bharti A.K."/>
            <person name="Gaur A."/>
            <person name="Gupta V."/>
            <person name="Kumar D."/>
            <person name="Ravi V."/>
            <person name="Vij S."/>
            <person name="Kapur A."/>
            <person name="Khurana P."/>
            <person name="Khurana P."/>
            <person name="Khurana J.P."/>
            <person name="Tyagi A.K."/>
            <person name="Gaikwad K."/>
            <person name="Singh A."/>
            <person name="Dalal V."/>
            <person name="Srivastava S."/>
            <person name="Dixit A."/>
            <person name="Pal A.K."/>
            <person name="Ghazi I.A."/>
            <person name="Yadav M."/>
            <person name="Pandit A."/>
            <person name="Bhargava A."/>
            <person name="Sureshbabu K."/>
            <person name="Batra K."/>
            <person name="Sharma T.R."/>
            <person name="Mohapatra T."/>
            <person name="Singh N.K."/>
            <person name="Messing J."/>
            <person name="Nelson A.B."/>
            <person name="Fuks G."/>
            <person name="Kavchok S."/>
            <person name="Keizer G."/>
            <person name="Linton E."/>
            <person name="Llaca V."/>
            <person name="Song R."/>
            <person name="Tanyolac B."/>
            <person name="Young S."/>
            <person name="Ho-Il K."/>
            <person name="Hahn J.H."/>
            <person name="Sangsakoo G."/>
            <person name="Vanavichit A."/>
            <person name="de Mattos Luiz.A.T."/>
            <person name="Zimmer P.D."/>
            <person name="Malone G."/>
            <person name="Dellagostin O."/>
            <person name="de Oliveira A.C."/>
            <person name="Bevan M."/>
            <person name="Bancroft I."/>
            <person name="Minx P."/>
            <person name="Cordum H."/>
            <person name="Wilson R."/>
            <person name="Cheng Z."/>
            <person name="Jin W."/>
            <person name="Jiang J."/>
            <person name="Leong S.A."/>
            <person name="Iwama H."/>
            <person name="Gojobori T."/>
            <person name="Itoh T."/>
            <person name="Niimura Y."/>
            <person name="Fujii Y."/>
            <person name="Habara T."/>
            <person name="Sakai H."/>
            <person name="Sato Y."/>
            <person name="Wilson G."/>
            <person name="Kumar K."/>
            <person name="McCouch S."/>
            <person name="Juretic N."/>
            <person name="Hoen D."/>
            <person name="Wright S."/>
            <person name="Bruskiewich R."/>
            <person name="Bureau T."/>
            <person name="Miyao A."/>
            <person name="Hirochika H."/>
            <person name="Nishikawa T."/>
            <person name="Kadowaki K."/>
            <person name="Sugiura M."/>
            <person name="Burr B."/>
            <person name="Sasaki T."/>
        </authorList>
    </citation>
    <scope>NUCLEOTIDE SEQUENCE [LARGE SCALE GENOMIC DNA]</scope>
    <source>
        <strain evidence="2">cv. Nipponbare</strain>
    </source>
</reference>
<dbReference type="EMBL" id="AP014965">
    <property type="protein sequence ID" value="BAT08491.1"/>
    <property type="molecule type" value="Genomic_DNA"/>
</dbReference>
<reference evidence="1 2" key="3">
    <citation type="journal article" date="2013" name="Rice">
        <title>Improvement of the Oryza sativa Nipponbare reference genome using next generation sequence and optical map data.</title>
        <authorList>
            <person name="Kawahara Y."/>
            <person name="de la Bastide M."/>
            <person name="Hamilton J.P."/>
            <person name="Kanamori H."/>
            <person name="McCombie W.R."/>
            <person name="Ouyang S."/>
            <person name="Schwartz D.C."/>
            <person name="Tanaka T."/>
            <person name="Wu J."/>
            <person name="Zhou S."/>
            <person name="Childs K.L."/>
            <person name="Davidson R.M."/>
            <person name="Lin H."/>
            <person name="Quesada-Ocampo L."/>
            <person name="Vaillancourt B."/>
            <person name="Sakai H."/>
            <person name="Lee S.S."/>
            <person name="Kim J."/>
            <person name="Numa H."/>
            <person name="Itoh T."/>
            <person name="Buell C.R."/>
            <person name="Matsumoto T."/>
        </authorList>
    </citation>
    <scope>NUCLEOTIDE SEQUENCE [LARGE SCALE GENOMIC DNA]</scope>
    <source>
        <strain evidence="2">cv. Nipponbare</strain>
    </source>
</reference>
<organism evidence="1 2">
    <name type="scientific">Oryza sativa subsp. japonica</name>
    <name type="common">Rice</name>
    <dbReference type="NCBI Taxonomy" id="39947"/>
    <lineage>
        <taxon>Eukaryota</taxon>
        <taxon>Viridiplantae</taxon>
        <taxon>Streptophyta</taxon>
        <taxon>Embryophyta</taxon>
        <taxon>Tracheophyta</taxon>
        <taxon>Spermatophyta</taxon>
        <taxon>Magnoliopsida</taxon>
        <taxon>Liliopsida</taxon>
        <taxon>Poales</taxon>
        <taxon>Poaceae</taxon>
        <taxon>BOP clade</taxon>
        <taxon>Oryzoideae</taxon>
        <taxon>Oryzeae</taxon>
        <taxon>Oryzinae</taxon>
        <taxon>Oryza</taxon>
        <taxon>Oryza sativa</taxon>
    </lineage>
</organism>
<reference evidence="1 2" key="2">
    <citation type="journal article" date="2013" name="Plant Cell Physiol.">
        <title>Rice Annotation Project Database (RAP-DB): an integrative and interactive database for rice genomics.</title>
        <authorList>
            <person name="Sakai H."/>
            <person name="Lee S.S."/>
            <person name="Tanaka T."/>
            <person name="Numa H."/>
            <person name="Kim J."/>
            <person name="Kawahara Y."/>
            <person name="Wakimoto H."/>
            <person name="Yang C.C."/>
            <person name="Iwamoto M."/>
            <person name="Abe T."/>
            <person name="Yamada Y."/>
            <person name="Muto A."/>
            <person name="Inokuchi H."/>
            <person name="Ikemura T."/>
            <person name="Matsumoto T."/>
            <person name="Sasaki T."/>
            <person name="Itoh T."/>
        </authorList>
    </citation>
    <scope>NUCLEOTIDE SEQUENCE [LARGE SCALE GENOMIC DNA]</scope>
    <source>
        <strain evidence="2">cv. Nipponbare</strain>
    </source>
</reference>
<sequence length="122" mass="13869">MESQVLLPMFTAQFYSSSGGNVARGKIVPACLLDCVPTKDARSVSQWCFRSVLAMHLPHSSWKKEHIDNVNQILSMGQEQRKFTLRKQIWVEITSEQTAQSRTVSQLGSLPMKFHRIAKMFA</sequence>
<dbReference type="PaxDb" id="39947-A0A0P0XNZ7"/>
<name>A0A0P0XNZ7_ORYSJ</name>
<keyword evidence="2" id="KW-1185">Reference proteome</keyword>
<protein>
    <submittedName>
        <fullName evidence="1">Os09g0462550 protein</fullName>
    </submittedName>
</protein>
<gene>
    <name evidence="1" type="ordered locus">Os09g0462550</name>
    <name evidence="1" type="ORF">OSNPB_090462550</name>
</gene>
<proteinExistence type="predicted"/>